<dbReference type="VEuPathDB" id="VectorBase:RPRC015416"/>
<dbReference type="Pfam" id="PF25325">
    <property type="entry name" value="EF-hand_EFHB_C"/>
    <property type="match status" value="1"/>
</dbReference>
<evidence type="ECO:0000313" key="3">
    <source>
        <dbReference type="Proteomes" id="UP000015103"/>
    </source>
</evidence>
<organism evidence="2 3">
    <name type="scientific">Rhodnius prolixus</name>
    <name type="common">Triatomid bug</name>
    <dbReference type="NCBI Taxonomy" id="13249"/>
    <lineage>
        <taxon>Eukaryota</taxon>
        <taxon>Metazoa</taxon>
        <taxon>Ecdysozoa</taxon>
        <taxon>Arthropoda</taxon>
        <taxon>Hexapoda</taxon>
        <taxon>Insecta</taxon>
        <taxon>Pterygota</taxon>
        <taxon>Neoptera</taxon>
        <taxon>Paraneoptera</taxon>
        <taxon>Hemiptera</taxon>
        <taxon>Heteroptera</taxon>
        <taxon>Panheteroptera</taxon>
        <taxon>Cimicomorpha</taxon>
        <taxon>Reduviidae</taxon>
        <taxon>Triatominae</taxon>
        <taxon>Rhodnius</taxon>
    </lineage>
</organism>
<dbReference type="InParanoid" id="T1IGJ7"/>
<name>T1IGJ7_RHOPR</name>
<dbReference type="eggNOG" id="ENOG502QV2M">
    <property type="taxonomic scope" value="Eukaryota"/>
</dbReference>
<feature type="domain" description="EFHB C-terminal EF-hand" evidence="1">
    <location>
        <begin position="447"/>
        <end position="518"/>
    </location>
</feature>
<dbReference type="EnsemblMetazoa" id="RPRC015416-RA">
    <property type="protein sequence ID" value="RPRC015416-PA"/>
    <property type="gene ID" value="RPRC015416"/>
</dbReference>
<dbReference type="EMBL" id="ACPB03001109">
    <property type="status" value="NOT_ANNOTATED_CDS"/>
    <property type="molecule type" value="Genomic_DNA"/>
</dbReference>
<sequence length="527" mass="60113">MLFYSFLYAHSLIAVHQAGTSRHKPTENVANCLKYVTLAEEVDAVVGTLPKFLKNEYPPEVPKADLYCGYYTKVRSLISPPKKSFVQGLESELLETAYGSYWTRELGSLPDQVPGLPFGMSPTETIFGRKTAKDESVRELLNPQSSAGEINLIAELGHELYRKSHNSFFPGEQKVYNYPTLSTLKKTVHGMRSYADPDGKLVPRALTWKDLGDFTVGPQKFARYKQRNTVKVGEAADRNKYSSKLNEVHGFGERKHTDESSVERSLRFCDLSQEKKIIHDSLTYINGLRRNIRKQDPPFSFVDFTAAFRTADIDKCKCVPLDKFYKVSEEEGLHLDHELIEPLLKKTGLLHGQNNLVNYYGFVNLIDTTHPLPNLGKIQDLPEELTQLESTYHSLHLQNLAKKEETDKIPPAGIPANELRYSCNYLKQAGLTKANLNDFPTATTVEQCLSPGLFPSLNVSHRDFFQPRSKEYVRNLYERIDVKFSDQMFEKLWAEARRRDGDRVCLETFRNILDEITATRFTLGAEY</sequence>
<keyword evidence="3" id="KW-1185">Reference proteome</keyword>
<dbReference type="Proteomes" id="UP000015103">
    <property type="component" value="Unassembled WGS sequence"/>
</dbReference>
<evidence type="ECO:0000259" key="1">
    <source>
        <dbReference type="Pfam" id="PF25325"/>
    </source>
</evidence>
<protein>
    <recommendedName>
        <fullName evidence="1">EFHB C-terminal EF-hand domain-containing protein</fullName>
    </recommendedName>
</protein>
<dbReference type="AlphaFoldDB" id="T1IGJ7"/>
<dbReference type="HOGENOM" id="CLU_501853_0_0_1"/>
<evidence type="ECO:0000313" key="2">
    <source>
        <dbReference type="EnsemblMetazoa" id="RPRC015416-PA"/>
    </source>
</evidence>
<accession>T1IGJ7</accession>
<reference evidence="2" key="1">
    <citation type="submission" date="2015-05" db="UniProtKB">
        <authorList>
            <consortium name="EnsemblMetazoa"/>
        </authorList>
    </citation>
    <scope>IDENTIFICATION</scope>
</reference>
<dbReference type="STRING" id="13249.T1IGJ7"/>
<proteinExistence type="predicted"/>
<dbReference type="InterPro" id="IPR057428">
    <property type="entry name" value="EFHB_EF-hand_C"/>
</dbReference>
<dbReference type="InterPro" id="IPR011992">
    <property type="entry name" value="EF-hand-dom_pair"/>
</dbReference>
<dbReference type="SUPFAM" id="SSF47473">
    <property type="entry name" value="EF-hand"/>
    <property type="match status" value="1"/>
</dbReference>
<dbReference type="OMA" id="DCIRPIY"/>